<dbReference type="EMBL" id="MU001493">
    <property type="protein sequence ID" value="KAF2450183.1"/>
    <property type="molecule type" value="Genomic_DNA"/>
</dbReference>
<feature type="compositionally biased region" description="Polar residues" evidence="1">
    <location>
        <begin position="44"/>
        <end position="54"/>
    </location>
</feature>
<feature type="region of interest" description="Disordered" evidence="1">
    <location>
        <begin position="43"/>
        <end position="63"/>
    </location>
</feature>
<protein>
    <submittedName>
        <fullName evidence="2">Uncharacterized protein</fullName>
    </submittedName>
</protein>
<comment type="caution">
    <text evidence="2">The sequence shown here is derived from an EMBL/GenBank/DDBJ whole genome shotgun (WGS) entry which is preliminary data.</text>
</comment>
<gene>
    <name evidence="2" type="ORF">P171DRAFT_135812</name>
</gene>
<organism evidence="2 3">
    <name type="scientific">Karstenula rhodostoma CBS 690.94</name>
    <dbReference type="NCBI Taxonomy" id="1392251"/>
    <lineage>
        <taxon>Eukaryota</taxon>
        <taxon>Fungi</taxon>
        <taxon>Dikarya</taxon>
        <taxon>Ascomycota</taxon>
        <taxon>Pezizomycotina</taxon>
        <taxon>Dothideomycetes</taxon>
        <taxon>Pleosporomycetidae</taxon>
        <taxon>Pleosporales</taxon>
        <taxon>Massarineae</taxon>
        <taxon>Didymosphaeriaceae</taxon>
        <taxon>Karstenula</taxon>
    </lineage>
</organism>
<proteinExistence type="predicted"/>
<sequence>GTVKRLTCFASAPALNAKHTRCCNNVRLRTTALPLPLPLPLVSHSPTTRNSTSHPRGPDGSCILHPPSISDLRCAGQKGLPRKHPRLSTTQKQYATLFLRPPHTLRRLLQLPRSERQANPARTPSTAHPSRQRQRQCQRGSVSLAPRPPASPSGRLVA</sequence>
<dbReference type="AlphaFoldDB" id="A0A9P4PVV2"/>
<keyword evidence="3" id="KW-1185">Reference proteome</keyword>
<evidence type="ECO:0000256" key="1">
    <source>
        <dbReference type="SAM" id="MobiDB-lite"/>
    </source>
</evidence>
<name>A0A9P4PVV2_9PLEO</name>
<feature type="non-terminal residue" evidence="2">
    <location>
        <position position="1"/>
    </location>
</feature>
<reference evidence="2" key="1">
    <citation type="journal article" date="2020" name="Stud. Mycol.">
        <title>101 Dothideomycetes genomes: a test case for predicting lifestyles and emergence of pathogens.</title>
        <authorList>
            <person name="Haridas S."/>
            <person name="Albert R."/>
            <person name="Binder M."/>
            <person name="Bloem J."/>
            <person name="Labutti K."/>
            <person name="Salamov A."/>
            <person name="Andreopoulos B."/>
            <person name="Baker S."/>
            <person name="Barry K."/>
            <person name="Bills G."/>
            <person name="Bluhm B."/>
            <person name="Cannon C."/>
            <person name="Castanera R."/>
            <person name="Culley D."/>
            <person name="Daum C."/>
            <person name="Ezra D."/>
            <person name="Gonzalez J."/>
            <person name="Henrissat B."/>
            <person name="Kuo A."/>
            <person name="Liang C."/>
            <person name="Lipzen A."/>
            <person name="Lutzoni F."/>
            <person name="Magnuson J."/>
            <person name="Mondo S."/>
            <person name="Nolan M."/>
            <person name="Ohm R."/>
            <person name="Pangilinan J."/>
            <person name="Park H.-J."/>
            <person name="Ramirez L."/>
            <person name="Alfaro M."/>
            <person name="Sun H."/>
            <person name="Tritt A."/>
            <person name="Yoshinaga Y."/>
            <person name="Zwiers L.-H."/>
            <person name="Turgeon B."/>
            <person name="Goodwin S."/>
            <person name="Spatafora J."/>
            <person name="Crous P."/>
            <person name="Grigoriev I."/>
        </authorList>
    </citation>
    <scope>NUCLEOTIDE SEQUENCE</scope>
    <source>
        <strain evidence="2">CBS 690.94</strain>
    </source>
</reference>
<evidence type="ECO:0000313" key="2">
    <source>
        <dbReference type="EMBL" id="KAF2450183.1"/>
    </source>
</evidence>
<accession>A0A9P4PVV2</accession>
<evidence type="ECO:0000313" key="3">
    <source>
        <dbReference type="Proteomes" id="UP000799764"/>
    </source>
</evidence>
<dbReference type="Proteomes" id="UP000799764">
    <property type="component" value="Unassembled WGS sequence"/>
</dbReference>
<feature type="region of interest" description="Disordered" evidence="1">
    <location>
        <begin position="110"/>
        <end position="158"/>
    </location>
</feature>
<feature type="compositionally biased region" description="Polar residues" evidence="1">
    <location>
        <begin position="120"/>
        <end position="129"/>
    </location>
</feature>